<evidence type="ECO:0000256" key="1">
    <source>
        <dbReference type="SAM" id="MobiDB-lite"/>
    </source>
</evidence>
<protein>
    <submittedName>
        <fullName evidence="2">Uncharacterized protein</fullName>
    </submittedName>
</protein>
<accession>A0A9D4KE85</accession>
<evidence type="ECO:0000313" key="3">
    <source>
        <dbReference type="Proteomes" id="UP000828390"/>
    </source>
</evidence>
<dbReference type="Proteomes" id="UP000828390">
    <property type="component" value="Unassembled WGS sequence"/>
</dbReference>
<evidence type="ECO:0000313" key="2">
    <source>
        <dbReference type="EMBL" id="KAH3837925.1"/>
    </source>
</evidence>
<sequence length="89" mass="10322">MTSQEWFRGENKMNKKISLRPKDMRPLSEAPEEAPKARKYDSYNPDTYKTDEQKKEELISAMTNKLDIKAEPLPQDDAEGVDSDEWGDD</sequence>
<reference evidence="2" key="1">
    <citation type="journal article" date="2019" name="bioRxiv">
        <title>The Genome of the Zebra Mussel, Dreissena polymorpha: A Resource for Invasive Species Research.</title>
        <authorList>
            <person name="McCartney M.A."/>
            <person name="Auch B."/>
            <person name="Kono T."/>
            <person name="Mallez S."/>
            <person name="Zhang Y."/>
            <person name="Obille A."/>
            <person name="Becker A."/>
            <person name="Abrahante J.E."/>
            <person name="Garbe J."/>
            <person name="Badalamenti J.P."/>
            <person name="Herman A."/>
            <person name="Mangelson H."/>
            <person name="Liachko I."/>
            <person name="Sullivan S."/>
            <person name="Sone E.D."/>
            <person name="Koren S."/>
            <person name="Silverstein K.A.T."/>
            <person name="Beckman K.B."/>
            <person name="Gohl D.M."/>
        </authorList>
    </citation>
    <scope>NUCLEOTIDE SEQUENCE</scope>
    <source>
        <strain evidence="2">Duluth1</strain>
        <tissue evidence="2">Whole animal</tissue>
    </source>
</reference>
<proteinExistence type="predicted"/>
<comment type="caution">
    <text evidence="2">The sequence shown here is derived from an EMBL/GenBank/DDBJ whole genome shotgun (WGS) entry which is preliminary data.</text>
</comment>
<name>A0A9D4KE85_DREPO</name>
<reference evidence="2" key="2">
    <citation type="submission" date="2020-11" db="EMBL/GenBank/DDBJ databases">
        <authorList>
            <person name="McCartney M.A."/>
            <person name="Auch B."/>
            <person name="Kono T."/>
            <person name="Mallez S."/>
            <person name="Becker A."/>
            <person name="Gohl D.M."/>
            <person name="Silverstein K.A.T."/>
            <person name="Koren S."/>
            <person name="Bechman K.B."/>
            <person name="Herman A."/>
            <person name="Abrahante J.E."/>
            <person name="Garbe J."/>
        </authorList>
    </citation>
    <scope>NUCLEOTIDE SEQUENCE</scope>
    <source>
        <strain evidence="2">Duluth1</strain>
        <tissue evidence="2">Whole animal</tissue>
    </source>
</reference>
<keyword evidence="3" id="KW-1185">Reference proteome</keyword>
<dbReference type="AlphaFoldDB" id="A0A9D4KE85"/>
<feature type="compositionally biased region" description="Acidic residues" evidence="1">
    <location>
        <begin position="74"/>
        <end position="89"/>
    </location>
</feature>
<dbReference type="EMBL" id="JAIWYP010000004">
    <property type="protein sequence ID" value="KAH3837925.1"/>
    <property type="molecule type" value="Genomic_DNA"/>
</dbReference>
<feature type="compositionally biased region" description="Basic and acidic residues" evidence="1">
    <location>
        <begin position="48"/>
        <end position="58"/>
    </location>
</feature>
<gene>
    <name evidence="2" type="ORF">DPMN_111328</name>
</gene>
<organism evidence="2 3">
    <name type="scientific">Dreissena polymorpha</name>
    <name type="common">Zebra mussel</name>
    <name type="synonym">Mytilus polymorpha</name>
    <dbReference type="NCBI Taxonomy" id="45954"/>
    <lineage>
        <taxon>Eukaryota</taxon>
        <taxon>Metazoa</taxon>
        <taxon>Spiralia</taxon>
        <taxon>Lophotrochozoa</taxon>
        <taxon>Mollusca</taxon>
        <taxon>Bivalvia</taxon>
        <taxon>Autobranchia</taxon>
        <taxon>Heteroconchia</taxon>
        <taxon>Euheterodonta</taxon>
        <taxon>Imparidentia</taxon>
        <taxon>Neoheterodontei</taxon>
        <taxon>Myida</taxon>
        <taxon>Dreissenoidea</taxon>
        <taxon>Dreissenidae</taxon>
        <taxon>Dreissena</taxon>
    </lineage>
</organism>
<feature type="region of interest" description="Disordered" evidence="1">
    <location>
        <begin position="1"/>
        <end position="89"/>
    </location>
</feature>